<evidence type="ECO:0000313" key="21">
    <source>
        <dbReference type="Proteomes" id="UP000887575"/>
    </source>
</evidence>
<feature type="transmembrane region" description="Helical" evidence="17">
    <location>
        <begin position="4251"/>
        <end position="4276"/>
    </location>
</feature>
<keyword evidence="5" id="KW-0732">Signal</keyword>
<dbReference type="GO" id="GO:0005524">
    <property type="term" value="F:ATP binding"/>
    <property type="evidence" value="ECO:0007669"/>
    <property type="project" value="UniProtKB-UniRule"/>
</dbReference>
<dbReference type="FunFam" id="2.60.40.60:FF:000020">
    <property type="entry name" value="Dachsous cadherin-related 1b"/>
    <property type="match status" value="1"/>
</dbReference>
<dbReference type="FunFam" id="2.60.40.60:FF:000058">
    <property type="entry name" value="FAT atypical cadherin 3"/>
    <property type="match status" value="1"/>
</dbReference>
<feature type="domain" description="Cadherin" evidence="20">
    <location>
        <begin position="2818"/>
        <end position="2921"/>
    </location>
</feature>
<dbReference type="SMART" id="SM00220">
    <property type="entry name" value="S_TKc"/>
    <property type="match status" value="1"/>
</dbReference>
<evidence type="ECO:0000259" key="20">
    <source>
        <dbReference type="PROSITE" id="PS50268"/>
    </source>
</evidence>
<feature type="domain" description="Cadherin" evidence="20">
    <location>
        <begin position="2755"/>
        <end position="2819"/>
    </location>
</feature>
<dbReference type="InterPro" id="IPR000225">
    <property type="entry name" value="Armadillo"/>
</dbReference>
<dbReference type="PROSITE" id="PS00108">
    <property type="entry name" value="PROTEIN_KINASE_ST"/>
    <property type="match status" value="1"/>
</dbReference>
<dbReference type="PANTHER" id="PTHR24026">
    <property type="entry name" value="FAT ATYPICAL CADHERIN-RELATED"/>
    <property type="match status" value="1"/>
</dbReference>
<dbReference type="FunFam" id="2.60.40.60:FF:000092">
    <property type="entry name" value="Protocadherin 8"/>
    <property type="match status" value="1"/>
</dbReference>
<sequence length="4342" mass="487799">MNLPAQLLHSLSFDIHNQPTNVHNEVALCTKFIESYTEEVAADLGEKGVSGKLIEAIATKRICSLSWIGSRPPRKWFHPLLRICRVLLRDKLLIDRFHESHLHSNFVQFCEYISTQYFAHDNSSEFAQSVSTLLNILQKLCTKKEYVELLVECKLCKCILELLSSRDMSILQGALEVLGRLSDFSAQSRVELCASTAIDVCLQLAPSSDLLTQKLCVSLLRILSCEEQAREQIKIYDGVPLLVGLLSVKNCRLQWHVAWSLAQLAEDIETATEIATLGGVSLALTLLHVGKVPERGIADWIAMMTGVCALLAQLCQSDRVQLQIVNGNGIFVLGHILLLHLNSSTLAANPNYNTLQCSVFRVLRLLFSLERNRHFFKKVFASDFFAAFIDVGHYVHDLSAYHSLVEHYNAAISMRTVEENRADWDAVNLRRDPIGTVGEYELLEQLGAGAFGCVYTVRKRSKDLAAAPQYLALKEIYMNAMQSDSDVNKSFGDIISEVKIIKQQLRHPNIVRYRKIFVESHRLYIVMDLIEGASLKEHINSTKEKREKFDEGRVWSITIQLILALRYLHKEKRIVHRDLKPNNIMLTDSDRVVITDFGLAKQKGADYLKSAAGTIIYSCPEVVQHLPYGEKADIWSFGCCLYEVCCLKPAFYSQNMLQLATLIVEGKYDPIEETYSEQIRGLVSYCLKTSPSERPDIDGVAALVAPRLILCLDEVFRRHSQNTQESSQRMFSYTEFATGSKRPPSSSLNSSTSSAAGGGSSARILLRRRKSLSAEVTPPKIPSGSTQNPPTALKLPPIVAGNIDKPKRELKSLSAGNTSKGRVRLPLSTTLPTIAPAAPTRRLTVAAVRTHKRASSSGAVDKSDPLLTLRSGALRPTVDPVVQILAAIQRIFQISQSSIDGSALSYKKRLVEQFQRNIFGRSINPGVAKRELRKLVLEANEEVPLDLGFADFRPVLTDLPLPPELSMDRKITRITYEQLAASSTTVNKTSTTTPSTLTTSPSPPLPPMAVNISECGCDVPNLYLDVMFVVSTANDLSHGDVQAIEFYLESVILEMTLGQGIQQVTRIGLVVYSDSAQLVFPLSSFNNTDDFFANFNIPIPASPMNRNNLYEGLFLAKAELDNNVRQGFQPVIVIITQTFDPIVDPSKIAASFRRYGRIITIQYFAEHGTDADLIPQITELASTNYNLSNRNRTLHVSQLHDLFCEANCYCPAYWQIYKRDHFESPTMGCYKMAADNRFVTYSEAQRTCRSDNGALVSLEDLEKANWIQTMEHDIYAQWIGLVCDRDAPLHTFVGNVELERGPTYRIATNDEAFRLNLDTGQIFTRASLDRETTSVHQLLLISTLPSIVHIEIFIDDVNDNAPLFSSLSQNVTIAESAPIGSRIPLTPAVDPDSGINGKIVGYEITDGDSQEHFKIVYDPEVDNVLMLEIIKPLDHEKHPLFTLTLSANDGGLNARSSTTKLEITVLDVNDNTPQFDQSEYMAIWSGNLKDPITRLSTRDEDSGQNGVVSLVILGPATHLFTFDSTGRLFAKENWRACCASQITCVECSIPVRAIDHGNPPLSSTTSITVKLNEGKPGEQVEIRFKMYPPGVDFALVEEESRVGRTIAVVSGTLKIVNGNENGIFSLKGSPKLSLLRLERDASAVTKDQFLLTFQAISNSGNYSSKKTLQIKGAPGATFRIIKGGDDFEIDSVNGIMVSKKDLWLKSNRETEIDAEVETIWPPPSIHPTNTRITLKVLDVNNHSPLIQTRIENLLVSEDSPIGETLITILAKDQDLGKNAQLEYFLLTPTPVFKIEKQTGKLILLQALDYEKRKEFLLEMEICDMGKPRLCAREKLNIYVKDVNDNPPIFLWPTQFLAIPRTIEIDQKNAARYEKLSGPIEIDEFTGVLTLSSDLDLHINSSIPFSVLAISPDGVKESLLRMIEIDSSQKTPKFLQQKLNLSVTSQTPIGAELQKIEFDEEVAHLSFSSDCAHLWVDERTRVIRTKALFDLPLDQIQCSIKASNAQGGSDEMQLILNVDQKIEPTVKSHLRVVVEENVSMGTRIGNLSSFHSSHLIFSLDSLSKNSPIGVFPTGELFIRRLLDREENSFISLAVIASHSSKSNKSNKWRTEVEILVEDVNDNAPECEEKNGELPKFAVESTKSPGSEIGELACRDKDLGLNGYVVYELIDNIPWIALDLHGRIFLSSLIPANVSEVTVAYSVADLAHLVPNSKSTSLKSSCKFVIEIAREALEPKIVVNQQKAVSPLLFPNVNSNTAPIFEKVPKEVLIEKWDLVGKMLFQIQVTSLVPVKFNSLSPNFYVNSKGSVILNEIPERITDRFLLIEAEQINKVKHGELVERIHSRLSIPIRLADSPSDSQSLFPTCHIKENVKYLSEVWPEIETNEKITLLQKIPSDCPIENISDRLRVVAALDREKTSECQFFLKTIDDRQVIHRLLKVIVDDENDNRPICDGLRTFVVSQLPTVIPIQCHDRDSAENGTLHYSIPQIDGVRVQQDGHLIVDRLIAPLTNISITVTDMALTNPHSTIIEIKMLNLSTDFDLISDFDLDQIPILRANLSTSLGTRLGKIDLKGLNVAVSGAPDGGPFIEINEKGEMFLSKKLSSYPQSLPHIITFYTQKARKDFTLELVVDDDVLMPEKSQVFFVLNKNTPKGFRLGKLNDRECEFSTTNPFFKIHSKSGVIQLTNDLPKGNLIDFMVDLERKNGLRAQVKVNVAIVGIEHFPRNNDAQSRESFFFVPENSPFGTPVGQLAPKHSHFYSLISGHEDFVIDPKTAIIRTKRSLDREMNPIFFLSIRETNSYGYSTEKNVTVFVEDENDSIPTCVKTKFNVSEETISETIIGRIQWNDEDSDTFFNPTIVAGDEENLFAVYSNGDLKLLGELDYEKKKEHHLLIKLTDDRLPFPSHSIECQVIVQVEDINDNSPIFIKQTTFIAKETATTGEVIGLLTTMDKDSNINAQVKYRRDGSMSEMTYSIISGNTSLFSIESDTGKLLLLNDLDAEINASHELIVEVKDGGSPRLSATTRVLIDVLNINDNSPQFSQNFYQATVKENDALNSLVLQVDAEDCDNEDQNLYQIIDCDECAFKINSTGALLLSESLERDGHNGKSSYNFRIRATDTGRVYKRSTDVKIEIKIEDVNDNSPTISNRRVDYFIPSIVKAGDLVFYVAADDLDENDRLRFKLFGNDADFFQINRQGLLFAKNDLPLKTEFSFGCTVVDTVGHKSSTSFTLYPTNNPNFPTFTPLSNDYIKISENVKRQITQVNASVARDSKIPIEYSIESSNERHFSIDPMGNLRTNGLDFEKERNVTVIVSGCTKESPSLCALLPIQIHLNDQNDNAPIFEKQLYTINVMENSNCRVLLTVKAVDIDDGQNSEIIYSLPDQFKHKFSIDRKSGELFLLVPLDREERKRYELTVTATDQGEPPRNGTTLVQIEILNEDDNPLRFTRLDHASIPEDSPIGSQTSYYRLRVRVEDLVWSVETAVAIQILDINDNHPTFYNIPTKWIIKEQGEFGKINATDGDFGENSRIRYSLQQAPPCFYIDPLSGLLFFNCPIVFRKPVNITIRADDHGIPILSSYVTVPVFFEDQKPAALSAKSKQLIKREKRINAMPPIVLEALNSQVVHCFSWENLTLENCSHLYSIGSCIHFRENSQEMQQIECGIQFLESANEWRTTIRTISPRSWASTPEIAPMHFQNISISSRTLPGTLLPVDISKKNNSHCITNNSIIQFSDGDFILLKKLESSQTSVQIYCWNRNREIYRSSLSLNLIADAPPPVFHKKIYFFTAYLDENLPIILNRWHFYTPKNWMLTVKEIEYKKLISIDSEGTLTICGRMSEGLHRVTLEVRESLDASFVASKALLTIKILPDPLLNENSLFGWVREKLEKQTIFRLNPSKDVRSIALENPIYNTLFNLSSNNVLYLKKPVDAESRLAYFVPIVVRTMNDSKLYTARIYVDDDVEHFQQLHQMKTITIFSSRLSSQGHKSTLIDSLHPADKSLFTCTQTQFVNSNCSLIHLNENMTISVEALDELSQIKIKYSVFIVNLPQVTEKLEKAIILEGFGRKRGLALCLSMLQEKYPDMKFSWISLDYIGFDRFTLVLEVRDRLGNSLSSSDSRALLESFFKRNQEILEIFLKKLSMDECLNRCPSETRCTPTLIDQHKEHSLRFQNTIFLIPAASLEIKCLLISDLKISENRVNDLNKDLSNQILLNNDLTDLAPIQITKNDCLKNCETNKCSENEPSNCRKNLATSKGNENMSSLMWVYLGLGITSTVVISIGLVSICLYLSRKRNYAKDHTREIVSPGWWSSPVRNENRKDAKEMFQAVNKGLVYSGRTTPDSITYARAAPIDEPI</sequence>
<protein>
    <submittedName>
        <fullName evidence="22">Uncharacterized protein</fullName>
    </submittedName>
</protein>
<feature type="compositionally biased region" description="Low complexity" evidence="16">
    <location>
        <begin position="745"/>
        <end position="755"/>
    </location>
</feature>
<dbReference type="PROSITE" id="PS00232">
    <property type="entry name" value="CADHERIN_1"/>
    <property type="match status" value="6"/>
</dbReference>
<evidence type="ECO:0000256" key="6">
    <source>
        <dbReference type="ARBA" id="ARBA00022737"/>
    </source>
</evidence>
<comment type="subcellular location">
    <subcellularLocation>
        <location evidence="1">Cell membrane</location>
        <topology evidence="1">Single-pass type I membrane protein</topology>
    </subcellularLocation>
</comment>
<evidence type="ECO:0000259" key="19">
    <source>
        <dbReference type="PROSITE" id="PS50234"/>
    </source>
</evidence>
<feature type="compositionally biased region" description="Low complexity" evidence="16">
    <location>
        <begin position="985"/>
        <end position="1000"/>
    </location>
</feature>
<dbReference type="GO" id="GO:0005509">
    <property type="term" value="F:calcium ion binding"/>
    <property type="evidence" value="ECO:0007669"/>
    <property type="project" value="UniProtKB-UniRule"/>
</dbReference>
<dbReference type="SUPFAM" id="SSF49313">
    <property type="entry name" value="Cadherin-like"/>
    <property type="match status" value="14"/>
</dbReference>
<evidence type="ECO:0000256" key="16">
    <source>
        <dbReference type="SAM" id="MobiDB-lite"/>
    </source>
</evidence>
<dbReference type="CDD" id="cd11304">
    <property type="entry name" value="Cadherin_repeat"/>
    <property type="match status" value="11"/>
</dbReference>
<dbReference type="SUPFAM" id="SSF56112">
    <property type="entry name" value="Protein kinase-like (PK-like)"/>
    <property type="match status" value="1"/>
</dbReference>
<dbReference type="Pfam" id="PF00092">
    <property type="entry name" value="VWA"/>
    <property type="match status" value="1"/>
</dbReference>
<dbReference type="Gene3D" id="3.10.100.10">
    <property type="entry name" value="Mannose-Binding Protein A, subunit A"/>
    <property type="match status" value="1"/>
</dbReference>
<feature type="domain" description="Cadherin" evidence="20">
    <location>
        <begin position="3036"/>
        <end position="3140"/>
    </location>
</feature>
<evidence type="ECO:0000256" key="7">
    <source>
        <dbReference type="ARBA" id="ARBA00022741"/>
    </source>
</evidence>
<keyword evidence="11 17" id="KW-0472">Membrane</keyword>
<dbReference type="WBParaSite" id="MBELARI_LOCUS11225">
    <property type="protein sequence ID" value="MBELARI_LOCUS11225"/>
    <property type="gene ID" value="MBELARI_LOCUS11225"/>
</dbReference>
<accession>A0AAF3EBA7</accession>
<dbReference type="InterPro" id="IPR016187">
    <property type="entry name" value="CTDL_fold"/>
</dbReference>
<dbReference type="GO" id="GO:0007411">
    <property type="term" value="P:axon guidance"/>
    <property type="evidence" value="ECO:0007669"/>
    <property type="project" value="UniProtKB-ARBA"/>
</dbReference>
<feature type="domain" description="VWFA" evidence="19">
    <location>
        <begin position="1025"/>
        <end position="1206"/>
    </location>
</feature>
<feature type="domain" description="Cadherin" evidence="20">
    <location>
        <begin position="1747"/>
        <end position="1849"/>
    </location>
</feature>
<dbReference type="InterPro" id="IPR011989">
    <property type="entry name" value="ARM-like"/>
</dbReference>
<dbReference type="SMART" id="SM00112">
    <property type="entry name" value="CA"/>
    <property type="match status" value="14"/>
</dbReference>
<organism evidence="21 22">
    <name type="scientific">Mesorhabditis belari</name>
    <dbReference type="NCBI Taxonomy" id="2138241"/>
    <lineage>
        <taxon>Eukaryota</taxon>
        <taxon>Metazoa</taxon>
        <taxon>Ecdysozoa</taxon>
        <taxon>Nematoda</taxon>
        <taxon>Chromadorea</taxon>
        <taxon>Rhabditida</taxon>
        <taxon>Rhabditina</taxon>
        <taxon>Rhabditomorpha</taxon>
        <taxon>Rhabditoidea</taxon>
        <taxon>Rhabditidae</taxon>
        <taxon>Mesorhabditinae</taxon>
        <taxon>Mesorhabditis</taxon>
    </lineage>
</organism>
<dbReference type="GO" id="GO:0004672">
    <property type="term" value="F:protein kinase activity"/>
    <property type="evidence" value="ECO:0007669"/>
    <property type="project" value="InterPro"/>
</dbReference>
<dbReference type="InterPro" id="IPR020894">
    <property type="entry name" value="Cadherin_CS"/>
</dbReference>
<feature type="region of interest" description="Disordered" evidence="16">
    <location>
        <begin position="737"/>
        <end position="794"/>
    </location>
</feature>
<evidence type="ECO:0000256" key="12">
    <source>
        <dbReference type="ARBA" id="ARBA00023157"/>
    </source>
</evidence>
<dbReference type="Gene3D" id="3.40.50.410">
    <property type="entry name" value="von Willebrand factor, type A domain"/>
    <property type="match status" value="1"/>
</dbReference>
<evidence type="ECO:0000313" key="22">
    <source>
        <dbReference type="WBParaSite" id="MBELARI_LOCUS11225"/>
    </source>
</evidence>
<dbReference type="InterPro" id="IPR011009">
    <property type="entry name" value="Kinase-like_dom_sf"/>
</dbReference>
<keyword evidence="2" id="KW-1003">Cell membrane</keyword>
<dbReference type="InterPro" id="IPR008271">
    <property type="entry name" value="Ser/Thr_kinase_AS"/>
</dbReference>
<evidence type="ECO:0000256" key="4">
    <source>
        <dbReference type="ARBA" id="ARBA00022692"/>
    </source>
</evidence>
<dbReference type="SUPFAM" id="SSF56436">
    <property type="entry name" value="C-type lectin-like"/>
    <property type="match status" value="1"/>
</dbReference>
<keyword evidence="8 14" id="KW-0106">Calcium</keyword>
<evidence type="ECO:0000256" key="10">
    <source>
        <dbReference type="ARBA" id="ARBA00022989"/>
    </source>
</evidence>
<keyword evidence="6" id="KW-0677">Repeat</keyword>
<keyword evidence="10 17" id="KW-1133">Transmembrane helix</keyword>
<feature type="domain" description="Cadherin" evidence="20">
    <location>
        <begin position="3337"/>
        <end position="3439"/>
    </location>
</feature>
<feature type="domain" description="Cadherin" evidence="20">
    <location>
        <begin position="3442"/>
        <end position="3491"/>
    </location>
</feature>
<dbReference type="Pfam" id="PF25374">
    <property type="entry name" value="Cadherin_FAT4_N"/>
    <property type="match status" value="1"/>
</dbReference>
<dbReference type="InterPro" id="IPR015919">
    <property type="entry name" value="Cadherin-like_sf"/>
</dbReference>
<evidence type="ECO:0000256" key="13">
    <source>
        <dbReference type="ARBA" id="ARBA00023180"/>
    </source>
</evidence>
<dbReference type="Gene3D" id="1.10.510.10">
    <property type="entry name" value="Transferase(Phosphotransferase) domain 1"/>
    <property type="match status" value="1"/>
</dbReference>
<feature type="domain" description="Cadherin" evidence="20">
    <location>
        <begin position="3238"/>
        <end position="3336"/>
    </location>
</feature>
<keyword evidence="4 17" id="KW-0812">Transmembrane</keyword>
<feature type="binding site" evidence="15">
    <location>
        <position position="474"/>
    </location>
    <ligand>
        <name>ATP</name>
        <dbReference type="ChEBI" id="CHEBI:30616"/>
    </ligand>
</feature>
<keyword evidence="12" id="KW-1015">Disulfide bond</keyword>
<keyword evidence="21" id="KW-1185">Reference proteome</keyword>
<dbReference type="InterPro" id="IPR036465">
    <property type="entry name" value="vWFA_dom_sf"/>
</dbReference>
<feature type="region of interest" description="Disordered" evidence="16">
    <location>
        <begin position="985"/>
        <end position="1004"/>
    </location>
</feature>
<proteinExistence type="predicted"/>
<evidence type="ECO:0000256" key="5">
    <source>
        <dbReference type="ARBA" id="ARBA00022729"/>
    </source>
</evidence>
<dbReference type="InterPro" id="IPR016186">
    <property type="entry name" value="C-type_lectin-like/link_sf"/>
</dbReference>
<keyword evidence="9 15" id="KW-0067">ATP-binding</keyword>
<dbReference type="GO" id="GO:0007156">
    <property type="term" value="P:homophilic cell adhesion via plasma membrane adhesion molecules"/>
    <property type="evidence" value="ECO:0007669"/>
    <property type="project" value="InterPro"/>
</dbReference>
<dbReference type="GO" id="GO:0005886">
    <property type="term" value="C:plasma membrane"/>
    <property type="evidence" value="ECO:0007669"/>
    <property type="project" value="UniProtKB-SubCell"/>
</dbReference>
<evidence type="ECO:0000256" key="8">
    <source>
        <dbReference type="ARBA" id="ARBA00022837"/>
    </source>
</evidence>
<dbReference type="CDD" id="cd00037">
    <property type="entry name" value="CLECT"/>
    <property type="match status" value="1"/>
</dbReference>
<feature type="domain" description="Cadherin" evidence="20">
    <location>
        <begin position="1365"/>
        <end position="1475"/>
    </location>
</feature>
<evidence type="ECO:0000259" key="18">
    <source>
        <dbReference type="PROSITE" id="PS50011"/>
    </source>
</evidence>
<feature type="domain" description="Cadherin" evidence="20">
    <location>
        <begin position="2056"/>
        <end position="2135"/>
    </location>
</feature>
<keyword evidence="13" id="KW-0325">Glycoprotein</keyword>
<keyword evidence="7 15" id="KW-0547">Nucleotide-binding</keyword>
<dbReference type="Gene3D" id="1.25.10.10">
    <property type="entry name" value="Leucine-rich Repeat Variant"/>
    <property type="match status" value="1"/>
</dbReference>
<evidence type="ECO:0000256" key="14">
    <source>
        <dbReference type="PROSITE-ProRule" id="PRU00043"/>
    </source>
</evidence>
<dbReference type="InterPro" id="IPR017441">
    <property type="entry name" value="Protein_kinase_ATP_BS"/>
</dbReference>
<dbReference type="Pfam" id="PF00069">
    <property type="entry name" value="Pkinase"/>
    <property type="match status" value="1"/>
</dbReference>
<feature type="domain" description="Cadherin" evidence="20">
    <location>
        <begin position="3500"/>
        <end position="3607"/>
    </location>
</feature>
<evidence type="ECO:0000256" key="15">
    <source>
        <dbReference type="PROSITE-ProRule" id="PRU10141"/>
    </source>
</evidence>
<evidence type="ECO:0000256" key="2">
    <source>
        <dbReference type="ARBA" id="ARBA00022475"/>
    </source>
</evidence>
<evidence type="ECO:0000256" key="1">
    <source>
        <dbReference type="ARBA" id="ARBA00004251"/>
    </source>
</evidence>
<dbReference type="InterPro" id="IPR000719">
    <property type="entry name" value="Prot_kinase_dom"/>
</dbReference>
<reference evidence="22" key="1">
    <citation type="submission" date="2024-02" db="UniProtKB">
        <authorList>
            <consortium name="WormBaseParasite"/>
        </authorList>
    </citation>
    <scope>IDENTIFICATION</scope>
</reference>
<dbReference type="PROSITE" id="PS50011">
    <property type="entry name" value="PROTEIN_KINASE_DOM"/>
    <property type="match status" value="1"/>
</dbReference>
<dbReference type="PROSITE" id="PS00107">
    <property type="entry name" value="PROTEIN_KINASE_ATP"/>
    <property type="match status" value="1"/>
</dbReference>
<evidence type="ECO:0000256" key="11">
    <source>
        <dbReference type="ARBA" id="ARBA00023136"/>
    </source>
</evidence>
<dbReference type="PRINTS" id="PR00205">
    <property type="entry name" value="CADHERIN"/>
</dbReference>
<dbReference type="InterPro" id="IPR002035">
    <property type="entry name" value="VWF_A"/>
</dbReference>
<dbReference type="InterPro" id="IPR002126">
    <property type="entry name" value="Cadherin-like_dom"/>
</dbReference>
<evidence type="ECO:0000256" key="9">
    <source>
        <dbReference type="ARBA" id="ARBA00022840"/>
    </source>
</evidence>
<dbReference type="Pfam" id="PF00028">
    <property type="entry name" value="Cadherin"/>
    <property type="match status" value="4"/>
</dbReference>
<evidence type="ECO:0000256" key="3">
    <source>
        <dbReference type="ARBA" id="ARBA00022536"/>
    </source>
</evidence>
<dbReference type="FunFam" id="2.60.40.60:FF:000134">
    <property type="entry name" value="protocadherin Fat 4"/>
    <property type="match status" value="1"/>
</dbReference>
<dbReference type="FunFam" id="2.60.40.60:FF:000007">
    <property type="entry name" value="Protocadherin alpha 2"/>
    <property type="match status" value="1"/>
</dbReference>
<dbReference type="Proteomes" id="UP000887575">
    <property type="component" value="Unassembled WGS sequence"/>
</dbReference>
<dbReference type="PROSITE" id="PS50234">
    <property type="entry name" value="VWFA"/>
    <property type="match status" value="1"/>
</dbReference>
<dbReference type="SUPFAM" id="SSF53300">
    <property type="entry name" value="vWA-like"/>
    <property type="match status" value="1"/>
</dbReference>
<dbReference type="SUPFAM" id="SSF48371">
    <property type="entry name" value="ARM repeat"/>
    <property type="match status" value="1"/>
</dbReference>
<evidence type="ECO:0000256" key="17">
    <source>
        <dbReference type="SAM" id="Phobius"/>
    </source>
</evidence>
<dbReference type="SMART" id="SM00185">
    <property type="entry name" value="ARM"/>
    <property type="match status" value="2"/>
</dbReference>
<dbReference type="Gene3D" id="2.60.40.60">
    <property type="entry name" value="Cadherins"/>
    <property type="match status" value="14"/>
</dbReference>
<feature type="domain" description="Protein kinase" evidence="18">
    <location>
        <begin position="440"/>
        <end position="708"/>
    </location>
</feature>
<dbReference type="InterPro" id="IPR016024">
    <property type="entry name" value="ARM-type_fold"/>
</dbReference>
<feature type="domain" description="Cadherin" evidence="20">
    <location>
        <begin position="1284"/>
        <end position="1364"/>
    </location>
</feature>
<keyword evidence="3" id="KW-0245">EGF-like domain</keyword>
<dbReference type="PANTHER" id="PTHR24026:SF126">
    <property type="entry name" value="PROTOCADHERIN FAT 4"/>
    <property type="match status" value="1"/>
</dbReference>
<dbReference type="PROSITE" id="PS50268">
    <property type="entry name" value="CADHERIN_2"/>
    <property type="match status" value="12"/>
</dbReference>
<feature type="domain" description="Cadherin" evidence="20">
    <location>
        <begin position="2931"/>
        <end position="3035"/>
    </location>
</feature>
<name>A0AAF3EBA7_9BILA</name>